<accession>Q08SP2</accession>
<feature type="compositionally biased region" description="Basic and acidic residues" evidence="1">
    <location>
        <begin position="94"/>
        <end position="106"/>
    </location>
</feature>
<name>Q08SP2_STIAD</name>
<proteinExistence type="predicted"/>
<feature type="compositionally biased region" description="Basic and acidic residues" evidence="1">
    <location>
        <begin position="75"/>
        <end position="84"/>
    </location>
</feature>
<evidence type="ECO:0000313" key="2">
    <source>
        <dbReference type="EMBL" id="EAU63499.1"/>
    </source>
</evidence>
<evidence type="ECO:0000256" key="1">
    <source>
        <dbReference type="SAM" id="MobiDB-lite"/>
    </source>
</evidence>
<organism evidence="2 3">
    <name type="scientific">Stigmatella aurantiaca (strain DW4/3-1)</name>
    <dbReference type="NCBI Taxonomy" id="378806"/>
    <lineage>
        <taxon>Bacteria</taxon>
        <taxon>Pseudomonadati</taxon>
        <taxon>Myxococcota</taxon>
        <taxon>Myxococcia</taxon>
        <taxon>Myxococcales</taxon>
        <taxon>Cystobacterineae</taxon>
        <taxon>Archangiaceae</taxon>
        <taxon>Stigmatella</taxon>
    </lineage>
</organism>
<feature type="region of interest" description="Disordered" evidence="1">
    <location>
        <begin position="75"/>
        <end position="106"/>
    </location>
</feature>
<comment type="caution">
    <text evidence="2">The sequence shown here is derived from an EMBL/GenBank/DDBJ whole genome shotgun (WGS) entry which is preliminary data.</text>
</comment>
<reference evidence="2 3" key="1">
    <citation type="submission" date="2006-04" db="EMBL/GenBank/DDBJ databases">
        <authorList>
            <person name="Nierman W.C."/>
        </authorList>
    </citation>
    <scope>NUCLEOTIDE SEQUENCE [LARGE SCALE GENOMIC DNA]</scope>
    <source>
        <strain evidence="2 3">DW4/3-1</strain>
    </source>
</reference>
<dbReference type="GO" id="GO:0016301">
    <property type="term" value="F:kinase activity"/>
    <property type="evidence" value="ECO:0007669"/>
    <property type="project" value="UniProtKB-KW"/>
</dbReference>
<protein>
    <submittedName>
        <fullName evidence="2">2-dehydro-3-deoxygalactonate kinase</fullName>
    </submittedName>
</protein>
<sequence length="106" mass="11999">DARVHEDALPRHACLDRPVHPLLQEGEHLAQEILVVGRHLHRLRSALHVHEATGGPGLRHHARQLRIEVETADVVDQHRPSREHLSRHRRLGGVHREGHGRAGPEP</sequence>
<feature type="non-terminal residue" evidence="2">
    <location>
        <position position="1"/>
    </location>
</feature>
<gene>
    <name evidence="2" type="ORF">STIAU_6988</name>
</gene>
<dbReference type="Proteomes" id="UP000032702">
    <property type="component" value="Unassembled WGS sequence"/>
</dbReference>
<dbReference type="AlphaFoldDB" id="Q08SP2"/>
<evidence type="ECO:0000313" key="3">
    <source>
        <dbReference type="Proteomes" id="UP000032702"/>
    </source>
</evidence>
<keyword evidence="2" id="KW-0418">Kinase</keyword>
<keyword evidence="2" id="KW-0808">Transferase</keyword>
<dbReference type="EMBL" id="AAMD01000160">
    <property type="protein sequence ID" value="EAU63499.1"/>
    <property type="molecule type" value="Genomic_DNA"/>
</dbReference>